<dbReference type="AlphaFoldDB" id="A0AAP0BSA7"/>
<dbReference type="Proteomes" id="UP001418222">
    <property type="component" value="Unassembled WGS sequence"/>
</dbReference>
<keyword evidence="2" id="KW-1185">Reference proteome</keyword>
<comment type="caution">
    <text evidence="1">The sequence shown here is derived from an EMBL/GenBank/DDBJ whole genome shotgun (WGS) entry which is preliminary data.</text>
</comment>
<protein>
    <submittedName>
        <fullName evidence="1">Uncharacterized protein</fullName>
    </submittedName>
</protein>
<accession>A0AAP0BSA7</accession>
<dbReference type="EMBL" id="JBBWWQ010000004">
    <property type="protein sequence ID" value="KAK8949000.1"/>
    <property type="molecule type" value="Genomic_DNA"/>
</dbReference>
<reference evidence="1 2" key="1">
    <citation type="journal article" date="2022" name="Nat. Plants">
        <title>Genomes of leafy and leafless Platanthera orchids illuminate the evolution of mycoheterotrophy.</title>
        <authorList>
            <person name="Li M.H."/>
            <person name="Liu K.W."/>
            <person name="Li Z."/>
            <person name="Lu H.C."/>
            <person name="Ye Q.L."/>
            <person name="Zhang D."/>
            <person name="Wang J.Y."/>
            <person name="Li Y.F."/>
            <person name="Zhong Z.M."/>
            <person name="Liu X."/>
            <person name="Yu X."/>
            <person name="Liu D.K."/>
            <person name="Tu X.D."/>
            <person name="Liu B."/>
            <person name="Hao Y."/>
            <person name="Liao X.Y."/>
            <person name="Jiang Y.T."/>
            <person name="Sun W.H."/>
            <person name="Chen J."/>
            <person name="Chen Y.Q."/>
            <person name="Ai Y."/>
            <person name="Zhai J.W."/>
            <person name="Wu S.S."/>
            <person name="Zhou Z."/>
            <person name="Hsiao Y.Y."/>
            <person name="Wu W.L."/>
            <person name="Chen Y.Y."/>
            <person name="Lin Y.F."/>
            <person name="Hsu J.L."/>
            <person name="Li C.Y."/>
            <person name="Wang Z.W."/>
            <person name="Zhao X."/>
            <person name="Zhong W.Y."/>
            <person name="Ma X.K."/>
            <person name="Ma L."/>
            <person name="Huang J."/>
            <person name="Chen G.Z."/>
            <person name="Huang M.Z."/>
            <person name="Huang L."/>
            <person name="Peng D.H."/>
            <person name="Luo Y.B."/>
            <person name="Zou S.Q."/>
            <person name="Chen S.P."/>
            <person name="Lan S."/>
            <person name="Tsai W.C."/>
            <person name="Van de Peer Y."/>
            <person name="Liu Z.J."/>
        </authorList>
    </citation>
    <scope>NUCLEOTIDE SEQUENCE [LARGE SCALE GENOMIC DNA]</scope>
    <source>
        <strain evidence="1">Lor287</strain>
    </source>
</reference>
<evidence type="ECO:0000313" key="2">
    <source>
        <dbReference type="Proteomes" id="UP001418222"/>
    </source>
</evidence>
<gene>
    <name evidence="1" type="ORF">KSP39_PZI006004</name>
</gene>
<proteinExistence type="predicted"/>
<evidence type="ECO:0000313" key="1">
    <source>
        <dbReference type="EMBL" id="KAK8949000.1"/>
    </source>
</evidence>
<sequence>MSPRMLVFYFAEIVEVKEKGRRVRRGDLIEARVPTTGLRARSSNTYTAGIRGLDRRTLGQTECTWPSGARARPTRLAACAVGYNACGWAMHSSLAALCDASHVRPGSVCQAYCKARTRPGVGSVRNCSSMRCCRLAEECTLPEICNKIDSFGSLNRRRAKLHCPIGAL</sequence>
<organism evidence="1 2">
    <name type="scientific">Platanthera zijinensis</name>
    <dbReference type="NCBI Taxonomy" id="2320716"/>
    <lineage>
        <taxon>Eukaryota</taxon>
        <taxon>Viridiplantae</taxon>
        <taxon>Streptophyta</taxon>
        <taxon>Embryophyta</taxon>
        <taxon>Tracheophyta</taxon>
        <taxon>Spermatophyta</taxon>
        <taxon>Magnoliopsida</taxon>
        <taxon>Liliopsida</taxon>
        <taxon>Asparagales</taxon>
        <taxon>Orchidaceae</taxon>
        <taxon>Orchidoideae</taxon>
        <taxon>Orchideae</taxon>
        <taxon>Orchidinae</taxon>
        <taxon>Platanthera</taxon>
    </lineage>
</organism>
<name>A0AAP0BSA7_9ASPA</name>